<protein>
    <submittedName>
        <fullName evidence="1">Uncharacterized protein</fullName>
    </submittedName>
</protein>
<evidence type="ECO:0000313" key="2">
    <source>
        <dbReference type="Proteomes" id="UP000054928"/>
    </source>
</evidence>
<dbReference type="EMBL" id="CCYD01000524">
    <property type="protein sequence ID" value="CEG41044.1"/>
    <property type="molecule type" value="Genomic_DNA"/>
</dbReference>
<dbReference type="AlphaFoldDB" id="A0A0P1AIB3"/>
<organism evidence="1 2">
    <name type="scientific">Plasmopara halstedii</name>
    <name type="common">Downy mildew of sunflower</name>
    <dbReference type="NCBI Taxonomy" id="4781"/>
    <lineage>
        <taxon>Eukaryota</taxon>
        <taxon>Sar</taxon>
        <taxon>Stramenopiles</taxon>
        <taxon>Oomycota</taxon>
        <taxon>Peronosporomycetes</taxon>
        <taxon>Peronosporales</taxon>
        <taxon>Peronosporaceae</taxon>
        <taxon>Plasmopara</taxon>
    </lineage>
</organism>
<dbReference type="OMA" id="HCKEARY"/>
<reference evidence="2" key="1">
    <citation type="submission" date="2014-09" db="EMBL/GenBank/DDBJ databases">
        <authorList>
            <person name="Sharma Rahul"/>
            <person name="Thines Marco"/>
        </authorList>
    </citation>
    <scope>NUCLEOTIDE SEQUENCE [LARGE SCALE GENOMIC DNA]</scope>
</reference>
<evidence type="ECO:0000313" key="1">
    <source>
        <dbReference type="EMBL" id="CEG41044.1"/>
    </source>
</evidence>
<dbReference type="Proteomes" id="UP000054928">
    <property type="component" value="Unassembled WGS sequence"/>
</dbReference>
<dbReference type="RefSeq" id="XP_024577413.1">
    <property type="nucleotide sequence ID" value="XM_024726769.1"/>
</dbReference>
<dbReference type="OrthoDB" id="73411at2759"/>
<proteinExistence type="predicted"/>
<sequence>MTTIAGLVREFETLLVHKHRFALSNIVFCLQDVIHDLQSVQHALSAHAAITSMSRSDSEITSDLTRISSRLERLVTNVPLFLGLEMPSKLHQSLDMLSNHFDALKVAVAQDAAMCATLTKKRLYLTKFLDEAVQVLQNSHFKRVLQYQNVIEQLTAEFKLAVEDENLQQVKQLYYDIQMIEASMSKMLLPHFEICRTITTAHAQVQPTGGTFSKAECDNIKTFVQAATKLQDGDTTYNRKANLVSKSVLQDAQYFLSQLVLFEQAAQNDAFMVCSSALKLEFDKFLDQELFLAYVEDWNAKREMLQLAESSHGFVAASNHLLELRKSIKHAHDLAQSSQKKLALDDPTRHSILQEVARIFRDEGGVLTHFDLADG</sequence>
<dbReference type="GeneID" id="36406268"/>
<keyword evidence="2" id="KW-1185">Reference proteome</keyword>
<name>A0A0P1AIB3_PLAHL</name>
<accession>A0A0P1AIB3</accession>